<comment type="caution">
    <text evidence="7">The sequence shown here is derived from an EMBL/GenBank/DDBJ whole genome shotgun (WGS) entry which is preliminary data.</text>
</comment>
<name>A0ABT1L6J1_9GAMM</name>
<dbReference type="EC" id="2.1.1.199" evidence="6"/>
<dbReference type="Gene3D" id="1.10.150.170">
    <property type="entry name" value="Putative methyltransferase TM0872, insert domain"/>
    <property type="match status" value="1"/>
</dbReference>
<dbReference type="NCBIfam" id="TIGR00006">
    <property type="entry name" value="16S rRNA (cytosine(1402)-N(4))-methyltransferase RsmH"/>
    <property type="match status" value="1"/>
</dbReference>
<sequence length="304" mass="34413">MRFQLNKVFEHQSVLPNECLAALQLKPGGCYVDATFGRGGHTALILGALDDSATVIAFDQDKEAIRYGQQRFEKESRLSLVHDNFSQMSQYLNQHGVYGAVDGILMDIGVSSPQLDDAERGFSFMRDGPLDMRMDQRKAQSAFDYLSNISEKELHHILEVYGEERYARRIAKGIVQSVKDNRLKNSTLSLVEIIEASGAKRDKHKHAATRTFQAIRIAVNREVEVLEQGLYSGLQSLAIGGRLVVLSFHGLEHRIVKAFIREYRQKDGDIVLKQIGKAQGVSWHERKQNPRSRSAFIRVMERVK</sequence>
<dbReference type="EMBL" id="JAKUDN010000002">
    <property type="protein sequence ID" value="MCP8352536.1"/>
    <property type="molecule type" value="Genomic_DNA"/>
</dbReference>
<feature type="binding site" evidence="6">
    <location>
        <begin position="39"/>
        <end position="41"/>
    </location>
    <ligand>
        <name>S-adenosyl-L-methionine</name>
        <dbReference type="ChEBI" id="CHEBI:59789"/>
    </ligand>
</feature>
<evidence type="ECO:0000256" key="5">
    <source>
        <dbReference type="ARBA" id="ARBA00022691"/>
    </source>
</evidence>
<dbReference type="GO" id="GO:0032259">
    <property type="term" value="P:methylation"/>
    <property type="evidence" value="ECO:0007669"/>
    <property type="project" value="UniProtKB-KW"/>
</dbReference>
<dbReference type="InterPro" id="IPR029063">
    <property type="entry name" value="SAM-dependent_MTases_sf"/>
</dbReference>
<dbReference type="GO" id="GO:0008168">
    <property type="term" value="F:methyltransferase activity"/>
    <property type="evidence" value="ECO:0007669"/>
    <property type="project" value="UniProtKB-KW"/>
</dbReference>
<dbReference type="Gene3D" id="3.40.50.150">
    <property type="entry name" value="Vaccinia Virus protein VP39"/>
    <property type="match status" value="1"/>
</dbReference>
<reference evidence="7 8" key="1">
    <citation type="journal article" date="2022" name="Nat. Microbiol.">
        <title>The microbiome of a bacterivorous marine choanoflagellate contains a resource-demanding obligate bacterial associate.</title>
        <authorList>
            <person name="Needham D.M."/>
            <person name="Poirier C."/>
            <person name="Bachy C."/>
            <person name="George E.E."/>
            <person name="Wilken S."/>
            <person name="Yung C.C.M."/>
            <person name="Limardo A.J."/>
            <person name="Morando M."/>
            <person name="Sudek L."/>
            <person name="Malmstrom R.R."/>
            <person name="Keeling P.J."/>
            <person name="Santoro A.E."/>
            <person name="Worden A.Z."/>
        </authorList>
    </citation>
    <scope>NUCLEOTIDE SEQUENCE [LARGE SCALE GENOMIC DNA]</scope>
    <source>
        <strain evidence="7 8">Comchoano-2</strain>
    </source>
</reference>
<evidence type="ECO:0000256" key="1">
    <source>
        <dbReference type="ARBA" id="ARBA00010396"/>
    </source>
</evidence>
<accession>A0ABT1L6J1</accession>
<dbReference type="PANTHER" id="PTHR11265">
    <property type="entry name" value="S-ADENOSYL-METHYLTRANSFERASE MRAW"/>
    <property type="match status" value="1"/>
</dbReference>
<feature type="binding site" evidence="6">
    <location>
        <position position="114"/>
    </location>
    <ligand>
        <name>S-adenosyl-L-methionine</name>
        <dbReference type="ChEBI" id="CHEBI:59789"/>
    </ligand>
</feature>
<keyword evidence="2 6" id="KW-0698">rRNA processing</keyword>
<evidence type="ECO:0000313" key="7">
    <source>
        <dbReference type="EMBL" id="MCP8352536.1"/>
    </source>
</evidence>
<feature type="binding site" evidence="6">
    <location>
        <position position="59"/>
    </location>
    <ligand>
        <name>S-adenosyl-L-methionine</name>
        <dbReference type="ChEBI" id="CHEBI:59789"/>
    </ligand>
</feature>
<comment type="subcellular location">
    <subcellularLocation>
        <location evidence="6">Cytoplasm</location>
    </subcellularLocation>
</comment>
<organism evidence="7 8">
    <name type="scientific">Candidatus Synchoanobacter obligatus</name>
    <dbReference type="NCBI Taxonomy" id="2919597"/>
    <lineage>
        <taxon>Bacteria</taxon>
        <taxon>Pseudomonadati</taxon>
        <taxon>Pseudomonadota</taxon>
        <taxon>Gammaproteobacteria</taxon>
        <taxon>Candidatus Comchoanobacterales</taxon>
        <taxon>Candidatus Comchoanobacteraceae</taxon>
        <taxon>Candidatus Synchoanobacter</taxon>
    </lineage>
</organism>
<comment type="function">
    <text evidence="6">Specifically methylates the N4 position of cytidine in position 1402 (C1402) of 16S rRNA.</text>
</comment>
<feature type="binding site" evidence="6">
    <location>
        <position position="107"/>
    </location>
    <ligand>
        <name>S-adenosyl-L-methionine</name>
        <dbReference type="ChEBI" id="CHEBI:59789"/>
    </ligand>
</feature>
<dbReference type="InterPro" id="IPR023397">
    <property type="entry name" value="SAM-dep_MeTrfase_MraW_recog"/>
</dbReference>
<evidence type="ECO:0000256" key="2">
    <source>
        <dbReference type="ARBA" id="ARBA00022552"/>
    </source>
</evidence>
<dbReference type="PANTHER" id="PTHR11265:SF0">
    <property type="entry name" value="12S RRNA N4-METHYLCYTIDINE METHYLTRANSFERASE"/>
    <property type="match status" value="1"/>
</dbReference>
<dbReference type="SUPFAM" id="SSF53335">
    <property type="entry name" value="S-adenosyl-L-methionine-dependent methyltransferases"/>
    <property type="match status" value="1"/>
</dbReference>
<dbReference type="Proteomes" id="UP001320768">
    <property type="component" value="Unassembled WGS sequence"/>
</dbReference>
<evidence type="ECO:0000256" key="6">
    <source>
        <dbReference type="HAMAP-Rule" id="MF_01007"/>
    </source>
</evidence>
<dbReference type="HAMAP" id="MF_01007">
    <property type="entry name" value="16SrRNA_methyltr_H"/>
    <property type="match status" value="1"/>
</dbReference>
<keyword evidence="6" id="KW-0963">Cytoplasm</keyword>
<dbReference type="SUPFAM" id="SSF81799">
    <property type="entry name" value="Putative methyltransferase TM0872, insert domain"/>
    <property type="match status" value="1"/>
</dbReference>
<dbReference type="PIRSF" id="PIRSF004486">
    <property type="entry name" value="MraW"/>
    <property type="match status" value="1"/>
</dbReference>
<comment type="similarity">
    <text evidence="1 6">Belongs to the methyltransferase superfamily. RsmH family.</text>
</comment>
<proteinExistence type="inferred from homology"/>
<protein>
    <recommendedName>
        <fullName evidence="6">Ribosomal RNA small subunit methyltransferase H</fullName>
        <ecNumber evidence="6">2.1.1.199</ecNumber>
    </recommendedName>
    <alternativeName>
        <fullName evidence="6">16S rRNA m(4)C1402 methyltransferase</fullName>
    </alternativeName>
    <alternativeName>
        <fullName evidence="6">rRNA (cytosine-N(4)-)-methyltransferase RsmH</fullName>
    </alternativeName>
</protein>
<feature type="binding site" evidence="6">
    <location>
        <position position="85"/>
    </location>
    <ligand>
        <name>S-adenosyl-L-methionine</name>
        <dbReference type="ChEBI" id="CHEBI:59789"/>
    </ligand>
</feature>
<keyword evidence="3 6" id="KW-0489">Methyltransferase</keyword>
<dbReference type="RefSeq" id="WP_258569641.1">
    <property type="nucleotide sequence ID" value="NZ_JAKUDN010000002.1"/>
</dbReference>
<gene>
    <name evidence="6 7" type="primary">rsmH</name>
    <name evidence="7" type="ORF">MKS91_04460</name>
</gene>
<keyword evidence="8" id="KW-1185">Reference proteome</keyword>
<evidence type="ECO:0000256" key="3">
    <source>
        <dbReference type="ARBA" id="ARBA00022603"/>
    </source>
</evidence>
<evidence type="ECO:0000256" key="4">
    <source>
        <dbReference type="ARBA" id="ARBA00022679"/>
    </source>
</evidence>
<evidence type="ECO:0000313" key="8">
    <source>
        <dbReference type="Proteomes" id="UP001320768"/>
    </source>
</evidence>
<dbReference type="Pfam" id="PF01795">
    <property type="entry name" value="Methyltransf_5"/>
    <property type="match status" value="1"/>
</dbReference>
<comment type="catalytic activity">
    <reaction evidence="6">
        <text>cytidine(1402) in 16S rRNA + S-adenosyl-L-methionine = N(4)-methylcytidine(1402) in 16S rRNA + S-adenosyl-L-homocysteine + H(+)</text>
        <dbReference type="Rhea" id="RHEA:42928"/>
        <dbReference type="Rhea" id="RHEA-COMP:10286"/>
        <dbReference type="Rhea" id="RHEA-COMP:10287"/>
        <dbReference type="ChEBI" id="CHEBI:15378"/>
        <dbReference type="ChEBI" id="CHEBI:57856"/>
        <dbReference type="ChEBI" id="CHEBI:59789"/>
        <dbReference type="ChEBI" id="CHEBI:74506"/>
        <dbReference type="ChEBI" id="CHEBI:82748"/>
        <dbReference type="EC" id="2.1.1.199"/>
    </reaction>
</comment>
<keyword evidence="5 6" id="KW-0949">S-adenosyl-L-methionine</keyword>
<keyword evidence="4 6" id="KW-0808">Transferase</keyword>
<dbReference type="InterPro" id="IPR002903">
    <property type="entry name" value="RsmH"/>
</dbReference>